<name>A0A822Z101_NELNU</name>
<dbReference type="EMBL" id="DUZY01000004">
    <property type="protein sequence ID" value="DAD37145.1"/>
    <property type="molecule type" value="Genomic_DNA"/>
</dbReference>
<protein>
    <submittedName>
        <fullName evidence="2">Uncharacterized protein</fullName>
    </submittedName>
</protein>
<feature type="region of interest" description="Disordered" evidence="1">
    <location>
        <begin position="118"/>
        <end position="143"/>
    </location>
</feature>
<comment type="caution">
    <text evidence="2">The sequence shown here is derived from an EMBL/GenBank/DDBJ whole genome shotgun (WGS) entry which is preliminary data.</text>
</comment>
<feature type="compositionally biased region" description="Polar residues" evidence="1">
    <location>
        <begin position="118"/>
        <end position="132"/>
    </location>
</feature>
<keyword evidence="3" id="KW-1185">Reference proteome</keyword>
<evidence type="ECO:0000313" key="2">
    <source>
        <dbReference type="EMBL" id="DAD37145.1"/>
    </source>
</evidence>
<gene>
    <name evidence="2" type="ORF">HUJ06_007786</name>
</gene>
<dbReference type="AlphaFoldDB" id="A0A822Z101"/>
<organism evidence="2 3">
    <name type="scientific">Nelumbo nucifera</name>
    <name type="common">Sacred lotus</name>
    <dbReference type="NCBI Taxonomy" id="4432"/>
    <lineage>
        <taxon>Eukaryota</taxon>
        <taxon>Viridiplantae</taxon>
        <taxon>Streptophyta</taxon>
        <taxon>Embryophyta</taxon>
        <taxon>Tracheophyta</taxon>
        <taxon>Spermatophyta</taxon>
        <taxon>Magnoliopsida</taxon>
        <taxon>Proteales</taxon>
        <taxon>Nelumbonaceae</taxon>
        <taxon>Nelumbo</taxon>
    </lineage>
</organism>
<evidence type="ECO:0000256" key="1">
    <source>
        <dbReference type="SAM" id="MobiDB-lite"/>
    </source>
</evidence>
<sequence length="143" mass="15518">MDDDPNGVVHEIEAYQEDEPFNPKFEAFPSLDMFDEISWKRKDVEPMCMMQQSKLGSGKSSTSKASKHVFIAPCILSREHGKGFKPPLSSGASLRSAYNGTPNVITRDINTPVANNATEASNTPIANNTSATLVAPPNDIPLP</sequence>
<dbReference type="Proteomes" id="UP000607653">
    <property type="component" value="Unassembled WGS sequence"/>
</dbReference>
<evidence type="ECO:0000313" key="3">
    <source>
        <dbReference type="Proteomes" id="UP000607653"/>
    </source>
</evidence>
<accession>A0A822Z101</accession>
<proteinExistence type="predicted"/>
<reference evidence="2 3" key="1">
    <citation type="journal article" date="2020" name="Mol. Biol. Evol.">
        <title>Distinct Expression and Methylation Patterns for Genes with Different Fates following a Single Whole-Genome Duplication in Flowering Plants.</title>
        <authorList>
            <person name="Shi T."/>
            <person name="Rahmani R.S."/>
            <person name="Gugger P.F."/>
            <person name="Wang M."/>
            <person name="Li H."/>
            <person name="Zhang Y."/>
            <person name="Li Z."/>
            <person name="Wang Q."/>
            <person name="Van de Peer Y."/>
            <person name="Marchal K."/>
            <person name="Chen J."/>
        </authorList>
    </citation>
    <scope>NUCLEOTIDE SEQUENCE [LARGE SCALE GENOMIC DNA]</scope>
    <source>
        <tissue evidence="2">Leaf</tissue>
    </source>
</reference>